<evidence type="ECO:0000256" key="1">
    <source>
        <dbReference type="SAM" id="MobiDB-lite"/>
    </source>
</evidence>
<feature type="region of interest" description="Disordered" evidence="1">
    <location>
        <begin position="105"/>
        <end position="127"/>
    </location>
</feature>
<proteinExistence type="predicted"/>
<dbReference type="OrthoDB" id="8050632at2759"/>
<gene>
    <name evidence="2" type="ORF">NPIL_62921</name>
</gene>
<dbReference type="Proteomes" id="UP000887013">
    <property type="component" value="Unassembled WGS sequence"/>
</dbReference>
<evidence type="ECO:0000313" key="3">
    <source>
        <dbReference type="Proteomes" id="UP000887013"/>
    </source>
</evidence>
<organism evidence="2 3">
    <name type="scientific">Nephila pilipes</name>
    <name type="common">Giant wood spider</name>
    <name type="synonym">Nephila maculata</name>
    <dbReference type="NCBI Taxonomy" id="299642"/>
    <lineage>
        <taxon>Eukaryota</taxon>
        <taxon>Metazoa</taxon>
        <taxon>Ecdysozoa</taxon>
        <taxon>Arthropoda</taxon>
        <taxon>Chelicerata</taxon>
        <taxon>Arachnida</taxon>
        <taxon>Araneae</taxon>
        <taxon>Araneomorphae</taxon>
        <taxon>Entelegynae</taxon>
        <taxon>Araneoidea</taxon>
        <taxon>Nephilidae</taxon>
        <taxon>Nephila</taxon>
    </lineage>
</organism>
<dbReference type="PANTHER" id="PTHR47331">
    <property type="entry name" value="PHD-TYPE DOMAIN-CONTAINING PROTEIN"/>
    <property type="match status" value="1"/>
</dbReference>
<protein>
    <submittedName>
        <fullName evidence="2">Putative transposable element</fullName>
    </submittedName>
</protein>
<keyword evidence="3" id="KW-1185">Reference proteome</keyword>
<reference evidence="2" key="1">
    <citation type="submission" date="2020-08" db="EMBL/GenBank/DDBJ databases">
        <title>Multicomponent nature underlies the extraordinary mechanical properties of spider dragline silk.</title>
        <authorList>
            <person name="Kono N."/>
            <person name="Nakamura H."/>
            <person name="Mori M."/>
            <person name="Yoshida Y."/>
            <person name="Ohtoshi R."/>
            <person name="Malay A.D."/>
            <person name="Moran D.A.P."/>
            <person name="Tomita M."/>
            <person name="Numata K."/>
            <person name="Arakawa K."/>
        </authorList>
    </citation>
    <scope>NUCLEOTIDE SEQUENCE</scope>
</reference>
<evidence type="ECO:0000313" key="2">
    <source>
        <dbReference type="EMBL" id="GFS70013.1"/>
    </source>
</evidence>
<dbReference type="EMBL" id="BMAW01000616">
    <property type="protein sequence ID" value="GFS70013.1"/>
    <property type="molecule type" value="Genomic_DNA"/>
</dbReference>
<sequence>MTTEIEIAKQKRKAARATYSKTVNKLQEILAAESPDVDDLEIHLDQLTEKFKDLKTSDEIFLNILQKKTGITQAEYEKEYEIAQDYYEKLSTFKIKVKKAIASAEKENGSSASPNPTWRPADGADDATKAKQNLPEIRLPQFDGSAHNWKPFVANRVNEIQENTDPLDRRHCDGKIIPADLITRGCDVEELLYSTKWFCGPPFLSLPEEKWPISKLPPSKTIEGQSERISKMEISLHCATEMNDNGREPMLKFENYSSWEQLRRLTAWIQRFCRNARKVKDHDSGELSAKELEGAEIYWMKYIQEENYPEDIKA</sequence>
<name>A0A8X6MNT4_NEPPI</name>
<comment type="caution">
    <text evidence="2">The sequence shown here is derived from an EMBL/GenBank/DDBJ whole genome shotgun (WGS) entry which is preliminary data.</text>
</comment>
<dbReference type="AlphaFoldDB" id="A0A8X6MNT4"/>
<dbReference type="PANTHER" id="PTHR47331:SF1">
    <property type="entry name" value="GAG-LIKE PROTEIN"/>
    <property type="match status" value="1"/>
</dbReference>
<accession>A0A8X6MNT4</accession>